<dbReference type="STRING" id="927083.DB32_003450"/>
<evidence type="ECO:0000313" key="4">
    <source>
        <dbReference type="Proteomes" id="UP000034883"/>
    </source>
</evidence>
<dbReference type="KEGG" id="samy:DB32_003450"/>
<dbReference type="EMBL" id="CP011125">
    <property type="protein sequence ID" value="AKF06301.1"/>
    <property type="molecule type" value="Genomic_DNA"/>
</dbReference>
<dbReference type="AlphaFoldDB" id="A0A0F6YJN4"/>
<keyword evidence="1" id="KW-1133">Transmembrane helix</keyword>
<dbReference type="Proteomes" id="UP000034883">
    <property type="component" value="Chromosome"/>
</dbReference>
<dbReference type="SMART" id="SM00327">
    <property type="entry name" value="VWA"/>
    <property type="match status" value="2"/>
</dbReference>
<dbReference type="InterPro" id="IPR036465">
    <property type="entry name" value="vWFA_dom_sf"/>
</dbReference>
<evidence type="ECO:0000256" key="1">
    <source>
        <dbReference type="SAM" id="Phobius"/>
    </source>
</evidence>
<dbReference type="Gene3D" id="3.40.50.410">
    <property type="entry name" value="von Willebrand factor, type A domain"/>
    <property type="match status" value="1"/>
</dbReference>
<dbReference type="Pfam" id="PF00092">
    <property type="entry name" value="VWA"/>
    <property type="match status" value="1"/>
</dbReference>
<feature type="transmembrane region" description="Helical" evidence="1">
    <location>
        <begin position="47"/>
        <end position="65"/>
    </location>
</feature>
<accession>A0A0F6YJN4</accession>
<dbReference type="InterPro" id="IPR002035">
    <property type="entry name" value="VWF_A"/>
</dbReference>
<name>A0A0F6YJN4_9BACT</name>
<sequence>MDRMTRGFVVRLVLAVIAAIAIAASIVAATSAPITWTMRGEEWELLAPRNLALLAVAPLLLLGGWRSLADLPRAQLALGYVVRLALLALLALALARPARTADATRVAVVFLVDVSDSVSDADLARARERIDAAWRARGEDVVRVVTFARDARVLEIDDEVPPIARHDDGAGSDLASALQLAYGLYPPGHLRRAVVLSDGAQTEGDALAEAQRAAELGVRIDHAPFTEGPPGEIAITSLSLPDALQAGQPFTVRVRVFASQPTTARLRLYQGETLNGLDGVRDLELAAGDNEIALRSVVHVPGPVTYRAELEPRGDDRFQPNNRFATTVVVPGRPAVLYVEGTASAATHLARALTAGELDVDVRSPRAMPTSAAELERFDFVILSDVPADQVSASAQDALDRFVRSGGGFLMAGGEQSYGLGGWRGTRVERLLPVRMEGERRRDQPSLALALVIDRSGSMSGEKMEAAKQAAQATAELLSAQDYLEVVGFDAQAERIVRMQSAGNRIAIQRDIGRMAPRGGTAIFPALDTAFQDLSITRARLKHVILLTDGQTQESGLPELVSVMRAEGITVTTVGIGADVNRSLLTQLADLGGGRSYFTTDPRNVPRIFMQETTTVTRNDVVEDYVRARVVAPADFLRGVDVASAPFLRGYVATRARPAPAQVILESELGEPLLARWRVGLGWSLAWTSDVKARWSADWLRWGAFSRFWVQLVREHMRERERHELPMRAEVIGDEARVVVDAIGDDDEFVNGLASTLVVEGPMGARSSDRIREEHVLRQTAPGHYEARFPLSRYGSFVLRAEHRRDERMIAESTSELVRPYPREYARLEPDLALLDRISDVARGRRDPSPDVLFDPAGESVRRREEVWSPLLFAALALFVLDLLLRRVRLLDRGFRAPR</sequence>
<proteinExistence type="predicted"/>
<dbReference type="CDD" id="cd00198">
    <property type="entry name" value="vWFA"/>
    <property type="match status" value="1"/>
</dbReference>
<dbReference type="SUPFAM" id="SSF52317">
    <property type="entry name" value="Class I glutamine amidotransferase-like"/>
    <property type="match status" value="1"/>
</dbReference>
<evidence type="ECO:0000313" key="3">
    <source>
        <dbReference type="EMBL" id="AKF06301.1"/>
    </source>
</evidence>
<feature type="domain" description="VWFA" evidence="2">
    <location>
        <begin position="448"/>
        <end position="621"/>
    </location>
</feature>
<reference evidence="3 4" key="1">
    <citation type="submission" date="2015-03" db="EMBL/GenBank/DDBJ databases">
        <title>Genome assembly of Sandaracinus amylolyticus DSM 53668.</title>
        <authorList>
            <person name="Sharma G."/>
            <person name="Subramanian S."/>
        </authorList>
    </citation>
    <scope>NUCLEOTIDE SEQUENCE [LARGE SCALE GENOMIC DNA]</scope>
    <source>
        <strain evidence="3 4">DSM 53668</strain>
    </source>
</reference>
<gene>
    <name evidence="3" type="ORF">DB32_003450</name>
</gene>
<feature type="transmembrane region" description="Helical" evidence="1">
    <location>
        <begin position="77"/>
        <end position="95"/>
    </location>
</feature>
<dbReference type="PANTHER" id="PTHR37947">
    <property type="entry name" value="BLL2462 PROTEIN"/>
    <property type="match status" value="1"/>
</dbReference>
<dbReference type="PROSITE" id="PS50234">
    <property type="entry name" value="VWFA"/>
    <property type="match status" value="1"/>
</dbReference>
<organism evidence="3 4">
    <name type="scientific">Sandaracinus amylolyticus</name>
    <dbReference type="NCBI Taxonomy" id="927083"/>
    <lineage>
        <taxon>Bacteria</taxon>
        <taxon>Pseudomonadati</taxon>
        <taxon>Myxococcota</taxon>
        <taxon>Polyangia</taxon>
        <taxon>Polyangiales</taxon>
        <taxon>Sandaracinaceae</taxon>
        <taxon>Sandaracinus</taxon>
    </lineage>
</organism>
<protein>
    <recommendedName>
        <fullName evidence="2">VWFA domain-containing protein</fullName>
    </recommendedName>
</protein>
<keyword evidence="1" id="KW-0812">Transmembrane</keyword>
<dbReference type="Gene3D" id="3.40.50.880">
    <property type="match status" value="2"/>
</dbReference>
<dbReference type="SUPFAM" id="SSF53300">
    <property type="entry name" value="vWA-like"/>
    <property type="match status" value="2"/>
</dbReference>
<dbReference type="PANTHER" id="PTHR37947:SF2">
    <property type="entry name" value="VON WILLEBRAND FACTOR TYPE A"/>
    <property type="match status" value="1"/>
</dbReference>
<keyword evidence="1" id="KW-0472">Membrane</keyword>
<keyword evidence="4" id="KW-1185">Reference proteome</keyword>
<evidence type="ECO:0000259" key="2">
    <source>
        <dbReference type="PROSITE" id="PS50234"/>
    </source>
</evidence>
<dbReference type="InterPro" id="IPR029062">
    <property type="entry name" value="Class_I_gatase-like"/>
</dbReference>